<comment type="subcellular location">
    <subcellularLocation>
        <location evidence="3 22">Cytoplasm</location>
    </subcellularLocation>
</comment>
<evidence type="ECO:0000256" key="4">
    <source>
        <dbReference type="ARBA" id="ARBA00004752"/>
    </source>
</evidence>
<dbReference type="PROSITE" id="PS00844">
    <property type="entry name" value="DALA_DALA_LIGASE_2"/>
    <property type="match status" value="1"/>
</dbReference>
<dbReference type="GO" id="GO:0008716">
    <property type="term" value="F:D-alanine-D-alanine ligase activity"/>
    <property type="evidence" value="ECO:0007669"/>
    <property type="project" value="UniProtKB-UniRule"/>
</dbReference>
<dbReference type="SUPFAM" id="SSF56059">
    <property type="entry name" value="Glutathione synthetase ATP-binding domain-like"/>
    <property type="match status" value="1"/>
</dbReference>
<dbReference type="InterPro" id="IPR000291">
    <property type="entry name" value="D-Ala_lig_Van_CS"/>
</dbReference>
<dbReference type="GO" id="GO:0005524">
    <property type="term" value="F:ATP binding"/>
    <property type="evidence" value="ECO:0007669"/>
    <property type="project" value="UniProtKB-UniRule"/>
</dbReference>
<comment type="cofactor">
    <cofactor evidence="1">
        <name>Mn(2+)</name>
        <dbReference type="ChEBI" id="CHEBI:29035"/>
    </cofactor>
</comment>
<keyword evidence="7 22" id="KW-0963">Cytoplasm</keyword>
<evidence type="ECO:0000256" key="19">
    <source>
        <dbReference type="ARBA" id="ARBA00068427"/>
    </source>
</evidence>
<evidence type="ECO:0000256" key="3">
    <source>
        <dbReference type="ARBA" id="ARBA00004496"/>
    </source>
</evidence>
<protein>
    <recommendedName>
        <fullName evidence="19 22">D-alanine--D-alanine ligase</fullName>
        <ecNumber evidence="6 22">6.3.2.4</ecNumber>
    </recommendedName>
    <alternativeName>
        <fullName evidence="21 22">D-Ala-D-Ala ligase</fullName>
    </alternativeName>
    <alternativeName>
        <fullName evidence="20 22">D-alanylalanine synthetase</fullName>
    </alternativeName>
</protein>
<feature type="active site" evidence="23">
    <location>
        <position position="26"/>
    </location>
</feature>
<keyword evidence="12 25" id="KW-0460">Magnesium</keyword>
<dbReference type="PIRSF" id="PIRSF039102">
    <property type="entry name" value="Ddl/VanB"/>
    <property type="match status" value="1"/>
</dbReference>
<comment type="catalytic activity">
    <reaction evidence="17 22">
        <text>2 D-alanine + ATP = D-alanyl-D-alanine + ADP + phosphate + H(+)</text>
        <dbReference type="Rhea" id="RHEA:11224"/>
        <dbReference type="ChEBI" id="CHEBI:15378"/>
        <dbReference type="ChEBI" id="CHEBI:30616"/>
        <dbReference type="ChEBI" id="CHEBI:43474"/>
        <dbReference type="ChEBI" id="CHEBI:57416"/>
        <dbReference type="ChEBI" id="CHEBI:57822"/>
        <dbReference type="ChEBI" id="CHEBI:456216"/>
        <dbReference type="EC" id="6.3.2.4"/>
    </reaction>
</comment>
<dbReference type="Gene3D" id="3.30.1490.20">
    <property type="entry name" value="ATP-grasp fold, A domain"/>
    <property type="match status" value="1"/>
</dbReference>
<evidence type="ECO:0000256" key="22">
    <source>
        <dbReference type="HAMAP-Rule" id="MF_00047"/>
    </source>
</evidence>
<dbReference type="Gene3D" id="3.40.50.20">
    <property type="match status" value="1"/>
</dbReference>
<dbReference type="InterPro" id="IPR016185">
    <property type="entry name" value="PreATP-grasp_dom_sf"/>
</dbReference>
<feature type="binding site" evidence="24">
    <location>
        <begin position="324"/>
        <end position="325"/>
    </location>
    <ligand>
        <name>ATP</name>
        <dbReference type="ChEBI" id="CHEBI:30616"/>
    </ligand>
</feature>
<dbReference type="EMBL" id="DVGD01000200">
    <property type="protein sequence ID" value="HIR09987.1"/>
    <property type="molecule type" value="Genomic_DNA"/>
</dbReference>
<evidence type="ECO:0000256" key="12">
    <source>
        <dbReference type="ARBA" id="ARBA00022842"/>
    </source>
</evidence>
<comment type="cofactor">
    <cofactor evidence="25">
        <name>Mg(2+)</name>
        <dbReference type="ChEBI" id="CHEBI:18420"/>
    </cofactor>
    <cofactor evidence="25">
        <name>Mn(2+)</name>
        <dbReference type="ChEBI" id="CHEBI:29035"/>
    </cofactor>
    <text evidence="25">Binds 2 magnesium or manganese ions per subunit.</text>
</comment>
<comment type="similarity">
    <text evidence="5 22">Belongs to the D-alanine--D-alanine ligase family.</text>
</comment>
<dbReference type="NCBIfam" id="NF002528">
    <property type="entry name" value="PRK01966.1-4"/>
    <property type="match status" value="1"/>
</dbReference>
<dbReference type="GO" id="GO:0009252">
    <property type="term" value="P:peptidoglycan biosynthetic process"/>
    <property type="evidence" value="ECO:0007669"/>
    <property type="project" value="UniProtKB-UniRule"/>
</dbReference>
<evidence type="ECO:0000256" key="16">
    <source>
        <dbReference type="ARBA" id="ARBA00023316"/>
    </source>
</evidence>
<evidence type="ECO:0000256" key="15">
    <source>
        <dbReference type="ARBA" id="ARBA00023211"/>
    </source>
</evidence>
<reference evidence="28" key="2">
    <citation type="journal article" date="2021" name="PeerJ">
        <title>Extensive microbial diversity within the chicken gut microbiome revealed by metagenomics and culture.</title>
        <authorList>
            <person name="Gilroy R."/>
            <person name="Ravi A."/>
            <person name="Getino M."/>
            <person name="Pursley I."/>
            <person name="Horton D.L."/>
            <person name="Alikhan N.F."/>
            <person name="Baker D."/>
            <person name="Gharbi K."/>
            <person name="Hall N."/>
            <person name="Watson M."/>
            <person name="Adriaenssens E.M."/>
            <person name="Foster-Nyarko E."/>
            <person name="Jarju S."/>
            <person name="Secka A."/>
            <person name="Antonio M."/>
            <person name="Oren A."/>
            <person name="Chaudhuri R.R."/>
            <person name="La Ragione R."/>
            <person name="Hildebrand F."/>
            <person name="Pallen M.J."/>
        </authorList>
    </citation>
    <scope>NUCLEOTIDE SEQUENCE</scope>
    <source>
        <strain evidence="28">ChiHjej9B8-7071</strain>
    </source>
</reference>
<evidence type="ECO:0000256" key="20">
    <source>
        <dbReference type="ARBA" id="ARBA00076288"/>
    </source>
</evidence>
<evidence type="ECO:0000256" key="8">
    <source>
        <dbReference type="ARBA" id="ARBA00022598"/>
    </source>
</evidence>
<dbReference type="FunFam" id="3.30.1490.20:FF:000007">
    <property type="entry name" value="D-alanine--D-alanine ligase"/>
    <property type="match status" value="1"/>
</dbReference>
<comment type="caution">
    <text evidence="28">The sequence shown here is derived from an EMBL/GenBank/DDBJ whole genome shotgun (WGS) entry which is preliminary data.</text>
</comment>
<evidence type="ECO:0000256" key="18">
    <source>
        <dbReference type="ARBA" id="ARBA00060592"/>
    </source>
</evidence>
<keyword evidence="14 22" id="KW-0573">Peptidoglycan synthesis</keyword>
<dbReference type="PROSITE" id="PS00843">
    <property type="entry name" value="DALA_DALA_LIGASE_1"/>
    <property type="match status" value="1"/>
</dbReference>
<evidence type="ECO:0000256" key="14">
    <source>
        <dbReference type="ARBA" id="ARBA00022984"/>
    </source>
</evidence>
<feature type="binding site" evidence="24">
    <location>
        <position position="149"/>
    </location>
    <ligand>
        <name>ATP</name>
        <dbReference type="ChEBI" id="CHEBI:30616"/>
    </ligand>
</feature>
<dbReference type="GO" id="GO:0005829">
    <property type="term" value="C:cytosol"/>
    <property type="evidence" value="ECO:0007669"/>
    <property type="project" value="TreeGrafter"/>
</dbReference>
<feature type="domain" description="ATP-grasp" evidence="27">
    <location>
        <begin position="153"/>
        <end position="358"/>
    </location>
</feature>
<evidence type="ECO:0000256" key="17">
    <source>
        <dbReference type="ARBA" id="ARBA00047614"/>
    </source>
</evidence>
<evidence type="ECO:0000256" key="24">
    <source>
        <dbReference type="PIRSR" id="PIRSR039102-2"/>
    </source>
</evidence>
<dbReference type="InterPro" id="IPR011127">
    <property type="entry name" value="Dala_Dala_lig_N"/>
</dbReference>
<evidence type="ECO:0000256" key="6">
    <source>
        <dbReference type="ARBA" id="ARBA00012216"/>
    </source>
</evidence>
<keyword evidence="11 26" id="KW-0067">ATP-binding</keyword>
<evidence type="ECO:0000256" key="25">
    <source>
        <dbReference type="PIRSR" id="PIRSR039102-3"/>
    </source>
</evidence>
<evidence type="ECO:0000256" key="11">
    <source>
        <dbReference type="ARBA" id="ARBA00022840"/>
    </source>
</evidence>
<comment type="pathway">
    <text evidence="4 22">Cell wall biogenesis; peptidoglycan biosynthesis.</text>
</comment>
<sequence>MNVFEKRGNDLRKLSVLILFGGISPEHEVSLRSAESVLNQIDHDKYNIFPVGITKEGDWILFGGRDYSMLPAGTWQSYEGNRRATLSPVHGQGLLSFENDCVVRERIDVVFPVLHGAGGEDGAIQGLLEIAGLPYVGPHIAASAACMDKCMTKLVADQAGVRQAKWHLVTRAAYEHNADAVAHQVEQQFAYPVFVKPAGTGSSVGVSKVRSREELFQALETALQYDRKVLVEEFIDGQEVECAVLGNDTPVASVCGEIDAGADFYDYEAKYVSDSSQLYIPARIDEAVAEEVRETAVRIYEAMGCCGLSRVDFFVTRDGQVVFNEINTIPGFTSISMYPKLFAASGIPYGELIDQLLALAMESRS</sequence>
<evidence type="ECO:0000256" key="7">
    <source>
        <dbReference type="ARBA" id="ARBA00022490"/>
    </source>
</evidence>
<name>A0A9D1D7F8_9FIRM</name>
<dbReference type="InterPro" id="IPR011095">
    <property type="entry name" value="Dala_Dala_lig_C"/>
</dbReference>
<keyword evidence="10 24" id="KW-0547">Nucleotide-binding</keyword>
<feature type="binding site" evidence="25">
    <location>
        <position position="325"/>
    </location>
    <ligand>
        <name>Mg(2+)</name>
        <dbReference type="ChEBI" id="CHEBI:18420"/>
        <label>1</label>
    </ligand>
</feature>
<evidence type="ECO:0000256" key="9">
    <source>
        <dbReference type="ARBA" id="ARBA00022723"/>
    </source>
</evidence>
<organism evidence="28 29">
    <name type="scientific">Candidatus Avoscillospira stercoripullorum</name>
    <dbReference type="NCBI Taxonomy" id="2840709"/>
    <lineage>
        <taxon>Bacteria</taxon>
        <taxon>Bacillati</taxon>
        <taxon>Bacillota</taxon>
        <taxon>Clostridia</taxon>
        <taxon>Eubacteriales</taxon>
        <taxon>Oscillospiraceae</taxon>
        <taxon>Oscillospiraceae incertae sedis</taxon>
        <taxon>Candidatus Avoscillospira</taxon>
    </lineage>
</organism>
<evidence type="ECO:0000313" key="29">
    <source>
        <dbReference type="Proteomes" id="UP000824258"/>
    </source>
</evidence>
<dbReference type="InterPro" id="IPR005905">
    <property type="entry name" value="D_ala_D_ala"/>
</dbReference>
<dbReference type="NCBIfam" id="TIGR01205">
    <property type="entry name" value="D_ala_D_alaTIGR"/>
    <property type="match status" value="1"/>
</dbReference>
<dbReference type="PROSITE" id="PS50975">
    <property type="entry name" value="ATP_GRASP"/>
    <property type="match status" value="1"/>
</dbReference>
<accession>A0A9D1D7F8</accession>
<dbReference type="GO" id="GO:0046872">
    <property type="term" value="F:metal ion binding"/>
    <property type="evidence" value="ECO:0007669"/>
    <property type="project" value="UniProtKB-KW"/>
</dbReference>
<comment type="function">
    <text evidence="2 22">Cell wall formation.</text>
</comment>
<dbReference type="GO" id="GO:0008360">
    <property type="term" value="P:regulation of cell shape"/>
    <property type="evidence" value="ECO:0007669"/>
    <property type="project" value="UniProtKB-KW"/>
</dbReference>
<gene>
    <name evidence="22" type="primary">ddl</name>
    <name evidence="28" type="ORF">IAA70_06260</name>
</gene>
<proteinExistence type="inferred from homology"/>
<feature type="active site" evidence="23">
    <location>
        <position position="202"/>
    </location>
</feature>
<comment type="pathway">
    <text evidence="18">Glycan biosynthesis.</text>
</comment>
<dbReference type="SUPFAM" id="SSF52440">
    <property type="entry name" value="PreATP-grasp domain"/>
    <property type="match status" value="1"/>
</dbReference>
<evidence type="ECO:0000313" key="28">
    <source>
        <dbReference type="EMBL" id="HIR09987.1"/>
    </source>
</evidence>
<dbReference type="Pfam" id="PF07478">
    <property type="entry name" value="Dala_Dala_lig_C"/>
    <property type="match status" value="1"/>
</dbReference>
<dbReference type="Pfam" id="PF01820">
    <property type="entry name" value="Dala_Dala_lig_N"/>
    <property type="match status" value="1"/>
</dbReference>
<dbReference type="AlphaFoldDB" id="A0A9D1D7F8"/>
<feature type="active site" evidence="23">
    <location>
        <position position="336"/>
    </location>
</feature>
<evidence type="ECO:0000256" key="26">
    <source>
        <dbReference type="PROSITE-ProRule" id="PRU00409"/>
    </source>
</evidence>
<feature type="binding site" evidence="25">
    <location>
        <position position="312"/>
    </location>
    <ligand>
        <name>Mg(2+)</name>
        <dbReference type="ChEBI" id="CHEBI:18420"/>
        <label>1</label>
    </ligand>
</feature>
<dbReference type="GO" id="GO:0071555">
    <property type="term" value="P:cell wall organization"/>
    <property type="evidence" value="ECO:0007669"/>
    <property type="project" value="UniProtKB-KW"/>
</dbReference>
<feature type="binding site" evidence="25">
    <location>
        <position position="327"/>
    </location>
    <ligand>
        <name>Mg(2+)</name>
        <dbReference type="ChEBI" id="CHEBI:18420"/>
        <label>2</label>
    </ligand>
</feature>
<dbReference type="PANTHER" id="PTHR23132">
    <property type="entry name" value="D-ALANINE--D-ALANINE LIGASE"/>
    <property type="match status" value="1"/>
</dbReference>
<dbReference type="NCBIfam" id="NF002378">
    <property type="entry name" value="PRK01372.1"/>
    <property type="match status" value="1"/>
</dbReference>
<evidence type="ECO:0000256" key="2">
    <source>
        <dbReference type="ARBA" id="ARBA00003921"/>
    </source>
</evidence>
<evidence type="ECO:0000259" key="27">
    <source>
        <dbReference type="PROSITE" id="PS50975"/>
    </source>
</evidence>
<feature type="binding site" evidence="24">
    <location>
        <begin position="202"/>
        <end position="203"/>
    </location>
    <ligand>
        <name>ATP</name>
        <dbReference type="ChEBI" id="CHEBI:30616"/>
    </ligand>
</feature>
<dbReference type="Proteomes" id="UP000824258">
    <property type="component" value="Unassembled WGS sequence"/>
</dbReference>
<feature type="binding site" evidence="24">
    <location>
        <begin position="194"/>
        <end position="196"/>
    </location>
    <ligand>
        <name>ATP</name>
        <dbReference type="ChEBI" id="CHEBI:30616"/>
    </ligand>
</feature>
<evidence type="ECO:0000256" key="13">
    <source>
        <dbReference type="ARBA" id="ARBA00022960"/>
    </source>
</evidence>
<evidence type="ECO:0000256" key="1">
    <source>
        <dbReference type="ARBA" id="ARBA00001936"/>
    </source>
</evidence>
<keyword evidence="13 22" id="KW-0133">Cell shape</keyword>
<evidence type="ECO:0000256" key="23">
    <source>
        <dbReference type="PIRSR" id="PIRSR039102-1"/>
    </source>
</evidence>
<keyword evidence="15 25" id="KW-0464">Manganese</keyword>
<keyword evidence="8 22" id="KW-0436">Ligase</keyword>
<evidence type="ECO:0000256" key="10">
    <source>
        <dbReference type="ARBA" id="ARBA00022741"/>
    </source>
</evidence>
<keyword evidence="9 25" id="KW-0479">Metal-binding</keyword>
<feature type="binding site" evidence="25">
    <location>
        <position position="325"/>
    </location>
    <ligand>
        <name>Mg(2+)</name>
        <dbReference type="ChEBI" id="CHEBI:18420"/>
        <label>2</label>
    </ligand>
</feature>
<dbReference type="EC" id="6.3.2.4" evidence="6 22"/>
<evidence type="ECO:0000256" key="21">
    <source>
        <dbReference type="ARBA" id="ARBA00077154"/>
    </source>
</evidence>
<keyword evidence="16 22" id="KW-0961">Cell wall biogenesis/degradation</keyword>
<dbReference type="PANTHER" id="PTHR23132:SF25">
    <property type="entry name" value="D-ALANINE--D-ALANINE LIGASE A"/>
    <property type="match status" value="1"/>
</dbReference>
<dbReference type="Gene3D" id="3.30.470.20">
    <property type="entry name" value="ATP-grasp fold, B domain"/>
    <property type="match status" value="1"/>
</dbReference>
<evidence type="ECO:0000256" key="5">
    <source>
        <dbReference type="ARBA" id="ARBA00010871"/>
    </source>
</evidence>
<reference evidence="28" key="1">
    <citation type="submission" date="2020-10" db="EMBL/GenBank/DDBJ databases">
        <authorList>
            <person name="Gilroy R."/>
        </authorList>
    </citation>
    <scope>NUCLEOTIDE SEQUENCE</scope>
    <source>
        <strain evidence="28">ChiHjej9B8-7071</strain>
    </source>
</reference>
<dbReference type="InterPro" id="IPR013815">
    <property type="entry name" value="ATP_grasp_subdomain_1"/>
</dbReference>
<feature type="binding site" evidence="24">
    <location>
        <begin position="232"/>
        <end position="239"/>
    </location>
    <ligand>
        <name>ATP</name>
        <dbReference type="ChEBI" id="CHEBI:30616"/>
    </ligand>
</feature>
<dbReference type="HAMAP" id="MF_00047">
    <property type="entry name" value="Dala_Dala_lig"/>
    <property type="match status" value="1"/>
</dbReference>
<dbReference type="FunFam" id="3.30.470.20:FF:000008">
    <property type="entry name" value="D-alanine--D-alanine ligase"/>
    <property type="match status" value="1"/>
</dbReference>
<dbReference type="InterPro" id="IPR011761">
    <property type="entry name" value="ATP-grasp"/>
</dbReference>